<name>A0A3P3XIZ3_9SPIR</name>
<dbReference type="PANTHER" id="PTHR47053">
    <property type="entry name" value="MUREIN DD-ENDOPEPTIDASE MEPH-RELATED"/>
    <property type="match status" value="1"/>
</dbReference>
<dbReference type="Gene3D" id="3.90.1720.10">
    <property type="entry name" value="endopeptidase domain like (from Nostoc punctiforme)"/>
    <property type="match status" value="1"/>
</dbReference>
<dbReference type="GO" id="GO:0006508">
    <property type="term" value="P:proteolysis"/>
    <property type="evidence" value="ECO:0007669"/>
    <property type="project" value="UniProtKB-KW"/>
</dbReference>
<keyword evidence="2" id="KW-0645">Protease</keyword>
<feature type="domain" description="NlpC/P60" evidence="6">
    <location>
        <begin position="89"/>
        <end position="234"/>
    </location>
</feature>
<dbReference type="SUPFAM" id="SSF54001">
    <property type="entry name" value="Cysteine proteinases"/>
    <property type="match status" value="1"/>
</dbReference>
<keyword evidence="7" id="KW-0449">Lipoprotein</keyword>
<proteinExistence type="inferred from homology"/>
<dbReference type="InterPro" id="IPR051202">
    <property type="entry name" value="Peptidase_C40"/>
</dbReference>
<dbReference type="InterPro" id="IPR038765">
    <property type="entry name" value="Papain-like_cys_pep_sf"/>
</dbReference>
<evidence type="ECO:0000259" key="6">
    <source>
        <dbReference type="PROSITE" id="PS51935"/>
    </source>
</evidence>
<keyword evidence="5" id="KW-0472">Membrane</keyword>
<dbReference type="InterPro" id="IPR000064">
    <property type="entry name" value="NLP_P60_dom"/>
</dbReference>
<feature type="transmembrane region" description="Helical" evidence="5">
    <location>
        <begin position="55"/>
        <end position="75"/>
    </location>
</feature>
<dbReference type="GO" id="GO:0008234">
    <property type="term" value="F:cysteine-type peptidase activity"/>
    <property type="evidence" value="ECO:0007669"/>
    <property type="project" value="UniProtKB-KW"/>
</dbReference>
<gene>
    <name evidence="7" type="ORF">SPIROBIBN47_290018</name>
</gene>
<dbReference type="Pfam" id="PF00877">
    <property type="entry name" value="NLPC_P60"/>
    <property type="match status" value="2"/>
</dbReference>
<evidence type="ECO:0000256" key="2">
    <source>
        <dbReference type="ARBA" id="ARBA00022670"/>
    </source>
</evidence>
<keyword evidence="4" id="KW-0788">Thiol protease</keyword>
<evidence type="ECO:0000256" key="3">
    <source>
        <dbReference type="ARBA" id="ARBA00022801"/>
    </source>
</evidence>
<protein>
    <submittedName>
        <fullName evidence="7">Putative Lipoprotein</fullName>
    </submittedName>
</protein>
<keyword evidence="5" id="KW-0812">Transmembrane</keyword>
<organism evidence="7">
    <name type="scientific">uncultured spirochete</name>
    <dbReference type="NCBI Taxonomy" id="156406"/>
    <lineage>
        <taxon>Bacteria</taxon>
        <taxon>Pseudomonadati</taxon>
        <taxon>Spirochaetota</taxon>
        <taxon>Spirochaetia</taxon>
        <taxon>Spirochaetales</taxon>
        <taxon>environmental samples</taxon>
    </lineage>
</organism>
<keyword evidence="5" id="KW-1133">Transmembrane helix</keyword>
<sequence>MQLKSRPIGRLKYFIFMQVLSDNNTMKFLRGGARGRSIGAVKSISVAHIIAARFIAARIVAIAALWSALAVLPAYSAVTAPPLLGRASADSRQAVIKAAEAFLGAPYRLGGKTKSGIDCSGLVYAAFLKATGIKVPRTVRDLSKWVLVIPRQDLVPGDLVFFDLEASATATSVPSQTSVPQNAAFLSKADHVGIYIGEGIFIHAASSGSPKGVIKSSLSEAGWKHRFLFAGRALPASALSGIAAEWGGGVGLGHLDSLLSSPFVSLRSFNGWGELSLPIANNFAAGIRLGIAWDRYLGVVRVPAELDIGQISGFSLFAGPALTFGSSVHVIATGGIRWSPLLFSSGAQRFGIYAELRYDHYVPLAGQPDNAVADMNACVSFSIGFRLRSVKY</sequence>
<evidence type="ECO:0000256" key="5">
    <source>
        <dbReference type="SAM" id="Phobius"/>
    </source>
</evidence>
<evidence type="ECO:0000256" key="1">
    <source>
        <dbReference type="ARBA" id="ARBA00007074"/>
    </source>
</evidence>
<dbReference type="PANTHER" id="PTHR47053:SF1">
    <property type="entry name" value="MUREIN DD-ENDOPEPTIDASE MEPH-RELATED"/>
    <property type="match status" value="1"/>
</dbReference>
<comment type="similarity">
    <text evidence="1">Belongs to the peptidase C40 family.</text>
</comment>
<evidence type="ECO:0000256" key="4">
    <source>
        <dbReference type="ARBA" id="ARBA00022807"/>
    </source>
</evidence>
<dbReference type="AlphaFoldDB" id="A0A3P3XIZ3"/>
<evidence type="ECO:0000313" key="7">
    <source>
        <dbReference type="EMBL" id="SLM13318.1"/>
    </source>
</evidence>
<reference evidence="7" key="1">
    <citation type="submission" date="2017-02" db="EMBL/GenBank/DDBJ databases">
        <authorList>
            <person name="Regsiter A."/>
            <person name="William W."/>
        </authorList>
    </citation>
    <scope>NUCLEOTIDE SEQUENCE</scope>
    <source>
        <strain evidence="7">Bib</strain>
    </source>
</reference>
<keyword evidence="3" id="KW-0378">Hydrolase</keyword>
<dbReference type="EMBL" id="FWDM01000022">
    <property type="protein sequence ID" value="SLM13318.1"/>
    <property type="molecule type" value="Genomic_DNA"/>
</dbReference>
<dbReference type="PROSITE" id="PS51935">
    <property type="entry name" value="NLPC_P60"/>
    <property type="match status" value="1"/>
</dbReference>
<accession>A0A3P3XIZ3</accession>